<evidence type="ECO:0000313" key="3">
    <source>
        <dbReference type="EMBL" id="KAF2218170.1"/>
    </source>
</evidence>
<dbReference type="Proteomes" id="UP000799538">
    <property type="component" value="Unassembled WGS sequence"/>
</dbReference>
<dbReference type="InterPro" id="IPR027417">
    <property type="entry name" value="P-loop_NTPase"/>
</dbReference>
<dbReference type="AlphaFoldDB" id="A0A6A6FYB5"/>
<keyword evidence="4" id="KW-1185">Reference proteome</keyword>
<dbReference type="Gene3D" id="3.40.50.300">
    <property type="entry name" value="P-loop containing nucleotide triphosphate hydrolases"/>
    <property type="match status" value="1"/>
</dbReference>
<evidence type="ECO:0000259" key="2">
    <source>
        <dbReference type="Pfam" id="PF24883"/>
    </source>
</evidence>
<dbReference type="InterPro" id="IPR056884">
    <property type="entry name" value="NPHP3-like_N"/>
</dbReference>
<dbReference type="PANTHER" id="PTHR10039">
    <property type="entry name" value="AMELOGENIN"/>
    <property type="match status" value="1"/>
</dbReference>
<feature type="domain" description="Nephrocystin 3-like N-terminal" evidence="2">
    <location>
        <begin position="56"/>
        <end position="233"/>
    </location>
</feature>
<keyword evidence="1" id="KW-0677">Repeat</keyword>
<dbReference type="PANTHER" id="PTHR10039:SF16">
    <property type="entry name" value="GPI INOSITOL-DEACYLASE"/>
    <property type="match status" value="1"/>
</dbReference>
<gene>
    <name evidence="3" type="ORF">BDZ85DRAFT_313051</name>
</gene>
<reference evidence="4" key="1">
    <citation type="journal article" date="2020" name="Stud. Mycol.">
        <title>101 Dothideomycetes genomes: A test case for predicting lifestyles and emergence of pathogens.</title>
        <authorList>
            <person name="Haridas S."/>
            <person name="Albert R."/>
            <person name="Binder M."/>
            <person name="Bloem J."/>
            <person name="LaButti K."/>
            <person name="Salamov A."/>
            <person name="Andreopoulos B."/>
            <person name="Baker S."/>
            <person name="Barry K."/>
            <person name="Bills G."/>
            <person name="Bluhm B."/>
            <person name="Cannon C."/>
            <person name="Castanera R."/>
            <person name="Culley D."/>
            <person name="Daum C."/>
            <person name="Ezra D."/>
            <person name="Gonzalez J."/>
            <person name="Henrissat B."/>
            <person name="Kuo A."/>
            <person name="Liang C."/>
            <person name="Lipzen A."/>
            <person name="Lutzoni F."/>
            <person name="Magnuson J."/>
            <person name="Mondo S."/>
            <person name="Nolan M."/>
            <person name="Ohm R."/>
            <person name="Pangilinan J."/>
            <person name="Park H.-J."/>
            <person name="Ramirez L."/>
            <person name="Alfaro M."/>
            <person name="Sun H."/>
            <person name="Tritt A."/>
            <person name="Yoshinaga Y."/>
            <person name="Zwiers L.-H."/>
            <person name="Turgeon B."/>
            <person name="Goodwin S."/>
            <person name="Spatafora J."/>
            <person name="Crous P."/>
            <person name="Grigoriev I."/>
        </authorList>
    </citation>
    <scope>NUCLEOTIDE SEQUENCE [LARGE SCALE GENOMIC DNA]</scope>
    <source>
        <strain evidence="4">CECT 20119</strain>
    </source>
</reference>
<dbReference type="OrthoDB" id="1577640at2759"/>
<dbReference type="Pfam" id="PF24883">
    <property type="entry name" value="NPHP3_N"/>
    <property type="match status" value="1"/>
</dbReference>
<evidence type="ECO:0000313" key="4">
    <source>
        <dbReference type="Proteomes" id="UP000799538"/>
    </source>
</evidence>
<name>A0A6A6FYB5_9PEZI</name>
<dbReference type="SUPFAM" id="SSF52540">
    <property type="entry name" value="P-loop containing nucleoside triphosphate hydrolases"/>
    <property type="match status" value="1"/>
</dbReference>
<evidence type="ECO:0000256" key="1">
    <source>
        <dbReference type="ARBA" id="ARBA00022737"/>
    </source>
</evidence>
<protein>
    <recommendedName>
        <fullName evidence="2">Nephrocystin 3-like N-terminal domain-containing protein</fullName>
    </recommendedName>
</protein>
<organism evidence="3 4">
    <name type="scientific">Elsinoe ampelina</name>
    <dbReference type="NCBI Taxonomy" id="302913"/>
    <lineage>
        <taxon>Eukaryota</taxon>
        <taxon>Fungi</taxon>
        <taxon>Dikarya</taxon>
        <taxon>Ascomycota</taxon>
        <taxon>Pezizomycotina</taxon>
        <taxon>Dothideomycetes</taxon>
        <taxon>Dothideomycetidae</taxon>
        <taxon>Myriangiales</taxon>
        <taxon>Elsinoaceae</taxon>
        <taxon>Elsinoe</taxon>
    </lineage>
</organism>
<dbReference type="EMBL" id="ML992573">
    <property type="protein sequence ID" value="KAF2218170.1"/>
    <property type="molecule type" value="Genomic_DNA"/>
</dbReference>
<proteinExistence type="predicted"/>
<accession>A0A6A6FYB5</accession>
<sequence length="297" mass="33095">MEIRTITSDLRTTLQNTQHESAEQEKQSHYSTILQWLGGIDQTAKRKMLVQKREPGTANWFLQGVEYKSWKQGAGSSLWLHGIPGCGKSVIAAVAAEELLVVSAQDERIATAYFHFDFSDKVNSTLGMLLRSTLTQLTQQAAVFPTCLERLAEAGIKQWKAAQSKSTCRDFIAHPDDQELVDTLSTIVDSNFGSVYLVIDALDEASDLESLLHFITNVLTQQSPKLHLLLTSRKDILIDSALENATTCLVGINPQTTNADISLYVANEVMRQPKLQRWREDLRQEVQTTLSEAADGM</sequence>